<reference evidence="1 2" key="1">
    <citation type="journal article" date="2012" name="Stand. Genomic Sci.">
        <title>Complete genome sequencing and analysis of Saprospira grandis str. Lewin, a predatory marine bacterium.</title>
        <authorList>
            <person name="Saw J.H."/>
            <person name="Yuryev A."/>
            <person name="Kanbe M."/>
            <person name="Hou S."/>
            <person name="Young A.G."/>
            <person name="Aizawa S."/>
            <person name="Alam M."/>
        </authorList>
    </citation>
    <scope>NUCLEOTIDE SEQUENCE [LARGE SCALE GENOMIC DNA]</scope>
    <source>
        <strain evidence="1 2">Lewin</strain>
    </source>
</reference>
<evidence type="ECO:0000313" key="1">
    <source>
        <dbReference type="EMBL" id="AFC24742.1"/>
    </source>
</evidence>
<evidence type="ECO:0000313" key="2">
    <source>
        <dbReference type="Proteomes" id="UP000007519"/>
    </source>
</evidence>
<keyword evidence="1" id="KW-0378">Hydrolase</keyword>
<dbReference type="SFLD" id="SFLDS00003">
    <property type="entry name" value="Haloacid_Dehalogenase"/>
    <property type="match status" value="1"/>
</dbReference>
<dbReference type="OrthoDB" id="9797415at2"/>
<dbReference type="PANTHER" id="PTHR43611">
    <property type="entry name" value="ALPHA-D-GLUCOSE 1-PHOSPHATE PHOSPHATASE"/>
    <property type="match status" value="1"/>
</dbReference>
<proteinExistence type="predicted"/>
<accession>H6L2A4</accession>
<gene>
    <name evidence="1" type="ordered locus">SGRA_2011</name>
</gene>
<dbReference type="KEGG" id="sgn:SGRA_2011"/>
<dbReference type="InterPro" id="IPR023214">
    <property type="entry name" value="HAD_sf"/>
</dbReference>
<dbReference type="Pfam" id="PF00702">
    <property type="entry name" value="Hydrolase"/>
    <property type="match status" value="1"/>
</dbReference>
<dbReference type="SFLD" id="SFLDG01129">
    <property type="entry name" value="C1.5:_HAD__Beta-PGM__Phosphata"/>
    <property type="match status" value="1"/>
</dbReference>
<dbReference type="InterPro" id="IPR006439">
    <property type="entry name" value="HAD-SF_hydro_IA"/>
</dbReference>
<dbReference type="InterPro" id="IPR023198">
    <property type="entry name" value="PGP-like_dom2"/>
</dbReference>
<dbReference type="NCBIfam" id="TIGR01509">
    <property type="entry name" value="HAD-SF-IA-v3"/>
    <property type="match status" value="1"/>
</dbReference>
<dbReference type="InterPro" id="IPR036412">
    <property type="entry name" value="HAD-like_sf"/>
</dbReference>
<dbReference type="CDD" id="cd02603">
    <property type="entry name" value="HAD_sEH-N_like"/>
    <property type="match status" value="1"/>
</dbReference>
<dbReference type="GO" id="GO:0016787">
    <property type="term" value="F:hydrolase activity"/>
    <property type="evidence" value="ECO:0007669"/>
    <property type="project" value="UniProtKB-KW"/>
</dbReference>
<dbReference type="eggNOG" id="COG1011">
    <property type="taxonomic scope" value="Bacteria"/>
</dbReference>
<dbReference type="PANTHER" id="PTHR43611:SF3">
    <property type="entry name" value="FLAVIN MONONUCLEOTIDE HYDROLASE 1, CHLOROPLATIC"/>
    <property type="match status" value="1"/>
</dbReference>
<dbReference type="RefSeq" id="WP_015692363.1">
    <property type="nucleotide sequence ID" value="NC_016940.1"/>
</dbReference>
<dbReference type="Gene3D" id="1.10.150.240">
    <property type="entry name" value="Putative phosphatase, domain 2"/>
    <property type="match status" value="1"/>
</dbReference>
<protein>
    <submittedName>
        <fullName evidence="1">HAD-superfamily hydrolase, subfamily IA, variant 3</fullName>
    </submittedName>
</protein>
<dbReference type="HOGENOM" id="CLU_045011_9_5_10"/>
<dbReference type="AlphaFoldDB" id="H6L2A4"/>
<name>H6L2A4_SAPGL</name>
<dbReference type="Gene3D" id="3.40.50.1000">
    <property type="entry name" value="HAD superfamily/HAD-like"/>
    <property type="match status" value="1"/>
</dbReference>
<dbReference type="SUPFAM" id="SSF56784">
    <property type="entry name" value="HAD-like"/>
    <property type="match status" value="1"/>
</dbReference>
<organism evidence="1 2">
    <name type="scientific">Saprospira grandis (strain Lewin)</name>
    <dbReference type="NCBI Taxonomy" id="984262"/>
    <lineage>
        <taxon>Bacteria</taxon>
        <taxon>Pseudomonadati</taxon>
        <taxon>Bacteroidota</taxon>
        <taxon>Saprospiria</taxon>
        <taxon>Saprospirales</taxon>
        <taxon>Saprospiraceae</taxon>
        <taxon>Saprospira</taxon>
    </lineage>
</organism>
<sequence length="215" mass="24707">MQNIMLFPKNILFDLGGVILNLDIPRTMACFKSLAGSEEEFNRIFGLLAQEEHFERFERGQISADDFLARFVDLAKRPIDKAQAKMAWNAMLLDLPAQRINCLQKLRAKGHRLFLLSNINEIHLEEVRKIIREQHGALDFDGLFEKAYYSHEIGRRKPDIATYQWLAEDAGILAQDTLFVDDNADNIKGAREAGFWAQLHLANTDLERAMANYLK</sequence>
<dbReference type="Proteomes" id="UP000007519">
    <property type="component" value="Chromosome"/>
</dbReference>
<dbReference type="EMBL" id="CP002831">
    <property type="protein sequence ID" value="AFC24742.1"/>
    <property type="molecule type" value="Genomic_DNA"/>
</dbReference>
<keyword evidence="2" id="KW-1185">Reference proteome</keyword>